<organism evidence="2 3">
    <name type="scientific">Flavisphingopyxis soli</name>
    <dbReference type="NCBI Taxonomy" id="2601267"/>
    <lineage>
        <taxon>Bacteria</taxon>
        <taxon>Pseudomonadati</taxon>
        <taxon>Pseudomonadota</taxon>
        <taxon>Alphaproteobacteria</taxon>
        <taxon>Sphingomonadales</taxon>
        <taxon>Sphingopyxidaceae</taxon>
        <taxon>Flavisphingopyxis</taxon>
    </lineage>
</organism>
<dbReference type="AlphaFoldDB" id="A0A5C6UPN8"/>
<dbReference type="RefSeq" id="WP_147121996.1">
    <property type="nucleotide sequence ID" value="NZ_VOPY01000001.1"/>
</dbReference>
<gene>
    <name evidence="2" type="ORF">FSZ31_05345</name>
</gene>
<sequence length="218" mass="23238">MTGDPDPGPRPWMPGDDSTPGEKRHAPATQRNVDAVLAVLRDVLPDAGMVLEIASGSGEHVVAFARAFPSLTFQPSDPDPQAMTSIAAHRAEAGLGNLAAPIALDVRDAAWPIAQADAILAINMVHISPWEATLGLLDGASRLLPKGAPLYLYGAYWQDGVERAPSNVNFDANLRARNPAWGIRRIEDVIAAAQPLGLVLDRVAPMPANNLSVILRRR</sequence>
<name>A0A5C6UPN8_9SPHN</name>
<protein>
    <submittedName>
        <fullName evidence="2">DUF938 domain-containing protein</fullName>
    </submittedName>
</protein>
<reference evidence="2 3" key="1">
    <citation type="submission" date="2019-08" db="EMBL/GenBank/DDBJ databases">
        <title>Sphingorhabdus soil sp. nov., isolated from arctic soil.</title>
        <authorList>
            <person name="Liu Y."/>
        </authorList>
    </citation>
    <scope>NUCLEOTIDE SEQUENCE [LARGE SCALE GENOMIC DNA]</scope>
    <source>
        <strain evidence="2 3">D-2Q-5-6</strain>
    </source>
</reference>
<dbReference type="Pfam" id="PF06080">
    <property type="entry name" value="DUF938"/>
    <property type="match status" value="1"/>
</dbReference>
<evidence type="ECO:0000256" key="1">
    <source>
        <dbReference type="SAM" id="MobiDB-lite"/>
    </source>
</evidence>
<dbReference type="InterPro" id="IPR029063">
    <property type="entry name" value="SAM-dependent_MTases_sf"/>
</dbReference>
<evidence type="ECO:0000313" key="3">
    <source>
        <dbReference type="Proteomes" id="UP000321129"/>
    </source>
</evidence>
<feature type="region of interest" description="Disordered" evidence="1">
    <location>
        <begin position="1"/>
        <end position="30"/>
    </location>
</feature>
<comment type="caution">
    <text evidence="2">The sequence shown here is derived from an EMBL/GenBank/DDBJ whole genome shotgun (WGS) entry which is preliminary data.</text>
</comment>
<evidence type="ECO:0000313" key="2">
    <source>
        <dbReference type="EMBL" id="TXC74141.1"/>
    </source>
</evidence>
<keyword evidence="3" id="KW-1185">Reference proteome</keyword>
<dbReference type="Gene3D" id="3.40.50.150">
    <property type="entry name" value="Vaccinia Virus protein VP39"/>
    <property type="match status" value="1"/>
</dbReference>
<dbReference type="PANTHER" id="PTHR20974">
    <property type="entry name" value="UPF0585 PROTEIN CG18661"/>
    <property type="match status" value="1"/>
</dbReference>
<dbReference type="SUPFAM" id="SSF53335">
    <property type="entry name" value="S-adenosyl-L-methionine-dependent methyltransferases"/>
    <property type="match status" value="1"/>
</dbReference>
<dbReference type="PANTHER" id="PTHR20974:SF0">
    <property type="entry name" value="UPF0585 PROTEIN CG18661"/>
    <property type="match status" value="1"/>
</dbReference>
<dbReference type="Proteomes" id="UP000321129">
    <property type="component" value="Unassembled WGS sequence"/>
</dbReference>
<accession>A0A5C6UPN8</accession>
<dbReference type="InterPro" id="IPR010342">
    <property type="entry name" value="DUF938"/>
</dbReference>
<proteinExistence type="predicted"/>
<feature type="compositionally biased region" description="Pro residues" evidence="1">
    <location>
        <begin position="1"/>
        <end position="12"/>
    </location>
</feature>
<dbReference type="EMBL" id="VOPY01000001">
    <property type="protein sequence ID" value="TXC74141.1"/>
    <property type="molecule type" value="Genomic_DNA"/>
</dbReference>
<dbReference type="OrthoDB" id="5525831at2"/>